<proteinExistence type="predicted"/>
<feature type="domain" description="Retrotransposon gag" evidence="3">
    <location>
        <begin position="303"/>
        <end position="374"/>
    </location>
</feature>
<keyword evidence="2" id="KW-0732">Signal</keyword>
<dbReference type="AlphaFoldDB" id="A5B764"/>
<dbReference type="CDD" id="cd09272">
    <property type="entry name" value="RNase_HI_RT_Ty1"/>
    <property type="match status" value="1"/>
</dbReference>
<name>A5B764_VITVI</name>
<feature type="signal peptide" evidence="2">
    <location>
        <begin position="1"/>
        <end position="36"/>
    </location>
</feature>
<dbReference type="EMBL" id="AM448995">
    <property type="protein sequence ID" value="CAN80853.1"/>
    <property type="molecule type" value="Genomic_DNA"/>
</dbReference>
<dbReference type="PANTHER" id="PTHR11439">
    <property type="entry name" value="GAG-POL-RELATED RETROTRANSPOSON"/>
    <property type="match status" value="1"/>
</dbReference>
<sequence length="735" mass="83795">MSSSLGILRTCMVALCHRMLQMSLLIGLYRVQEASGAPGAIYTKPLDGRVWKVLEMSTHLYTMVEGMRGVQGFLENSRDFLYIGLYIELCRETTKSVTSGIRARLRSGHSKGSMSDSNVDETSEQTRGKETEPTARGRGRKDKSRDAIANMEARLAKVELAMAKTREGVDLIEQGMEKGLELLREQIQDLHERVLVSQVQPVSHEEFVSFQGKILSMLASMESRIEALATRMESRDQEVKQELAIYKVAVSARVMATQEASRVKVLKPHGFNGKQDAKELDNFLWHMERYFEAIALTDEATKKAICTIETWEDFKREIKRQFYPDDVAYLARKNMRRLKHTGLIRDYVKEFSSLMFEIPNMTEEELLFNFMDNLQGWAEQELRHQGVQDLATTMVESLEDSHTTGGGDEVLRDHNASRMGSSKTLNVRERRSKAKRKEFTPKIKCFLCDSPHWARDFPKRKTLNAMIEEREQEDEAHMGSMQLLGALQFNPNPSTPKTSLLAGWQPLGDLGRYRRLVGKLNYLTITRPDISFPMSVVSQFLQSPCDSHWDAVIRILRYIKSTPGQSVLYENRGHTQIVGYTDADWAGSPTDRRSTSGYYVFIGGNLISWKSKKQDVVARSSAEAEYRAMALATCKLIWLRHLLRELRFGKDEQMKLICDNQAALHIASNPVFHERTKHIEVDCHFIREKITSGCVATSFVNSNDQLADIFTKSLRGPRIKYICNKFGAYDVYAPA</sequence>
<gene>
    <name evidence="4" type="ORF">VITISV_040353</name>
</gene>
<dbReference type="SUPFAM" id="SSF56672">
    <property type="entry name" value="DNA/RNA polymerases"/>
    <property type="match status" value="1"/>
</dbReference>
<dbReference type="InterPro" id="IPR043502">
    <property type="entry name" value="DNA/RNA_pol_sf"/>
</dbReference>
<evidence type="ECO:0000256" key="2">
    <source>
        <dbReference type="SAM" id="SignalP"/>
    </source>
</evidence>
<feature type="region of interest" description="Disordered" evidence="1">
    <location>
        <begin position="105"/>
        <end position="146"/>
    </location>
</feature>
<dbReference type="InterPro" id="IPR005162">
    <property type="entry name" value="Retrotrans_gag_dom"/>
</dbReference>
<accession>A5B764</accession>
<feature type="compositionally biased region" description="Basic and acidic residues" evidence="1">
    <location>
        <begin position="124"/>
        <end position="135"/>
    </location>
</feature>
<dbReference type="Pfam" id="PF03732">
    <property type="entry name" value="Retrotrans_gag"/>
    <property type="match status" value="1"/>
</dbReference>
<evidence type="ECO:0000313" key="4">
    <source>
        <dbReference type="EMBL" id="CAN80853.1"/>
    </source>
</evidence>
<dbReference type="ExpressionAtlas" id="A5B764">
    <property type="expression patterns" value="baseline and differential"/>
</dbReference>
<evidence type="ECO:0000256" key="1">
    <source>
        <dbReference type="SAM" id="MobiDB-lite"/>
    </source>
</evidence>
<evidence type="ECO:0000259" key="3">
    <source>
        <dbReference type="Pfam" id="PF03732"/>
    </source>
</evidence>
<reference evidence="4" key="1">
    <citation type="journal article" date="2007" name="PLoS ONE">
        <title>The first genome sequence of an elite grapevine cultivar (Pinot noir Vitis vinifera L.): coping with a highly heterozygous genome.</title>
        <authorList>
            <person name="Velasco R."/>
            <person name="Zharkikh A."/>
            <person name="Troggio M."/>
            <person name="Cartwright D.A."/>
            <person name="Cestaro A."/>
            <person name="Pruss D."/>
            <person name="Pindo M."/>
            <person name="FitzGerald L.M."/>
            <person name="Vezzulli S."/>
            <person name="Reid J."/>
            <person name="Malacarne G."/>
            <person name="Iliev D."/>
            <person name="Coppola G."/>
            <person name="Wardell B."/>
            <person name="Micheletti D."/>
            <person name="Macalma T."/>
            <person name="Facci M."/>
            <person name="Mitchell J.T."/>
            <person name="Perazzolli M."/>
            <person name="Eldredge G."/>
            <person name="Gatto P."/>
            <person name="Oyzerski R."/>
            <person name="Moretto M."/>
            <person name="Gutin N."/>
            <person name="Stefanini M."/>
            <person name="Chen Y."/>
            <person name="Segala C."/>
            <person name="Davenport C."/>
            <person name="Dematte L."/>
            <person name="Mraz A."/>
            <person name="Battilana J."/>
            <person name="Stormo K."/>
            <person name="Costa F."/>
            <person name="Tao Q."/>
            <person name="Si-Ammour A."/>
            <person name="Harkins T."/>
            <person name="Lackey A."/>
            <person name="Perbost C."/>
            <person name="Taillon B."/>
            <person name="Stella A."/>
            <person name="Solovyev V."/>
            <person name="Fawcett J.A."/>
            <person name="Sterck L."/>
            <person name="Vandepoele K."/>
            <person name="Grando S.M."/>
            <person name="Toppo S."/>
            <person name="Moser C."/>
            <person name="Lanchbury J."/>
            <person name="Bogden R."/>
            <person name="Skolnick M."/>
            <person name="Sgaramella V."/>
            <person name="Bhatnagar S.K."/>
            <person name="Fontana P."/>
            <person name="Gutin A."/>
            <person name="Van de Peer Y."/>
            <person name="Salamini F."/>
            <person name="Viola R."/>
        </authorList>
    </citation>
    <scope>NUCLEOTIDE SEQUENCE</scope>
</reference>
<organism evidence="4">
    <name type="scientific">Vitis vinifera</name>
    <name type="common">Grape</name>
    <dbReference type="NCBI Taxonomy" id="29760"/>
    <lineage>
        <taxon>Eukaryota</taxon>
        <taxon>Viridiplantae</taxon>
        <taxon>Streptophyta</taxon>
        <taxon>Embryophyta</taxon>
        <taxon>Tracheophyta</taxon>
        <taxon>Spermatophyta</taxon>
        <taxon>Magnoliopsida</taxon>
        <taxon>eudicotyledons</taxon>
        <taxon>Gunneridae</taxon>
        <taxon>Pentapetalae</taxon>
        <taxon>rosids</taxon>
        <taxon>Vitales</taxon>
        <taxon>Vitaceae</taxon>
        <taxon>Viteae</taxon>
        <taxon>Vitis</taxon>
    </lineage>
</organism>
<protein>
    <recommendedName>
        <fullName evidence="3">Retrotransposon gag domain-containing protein</fullName>
    </recommendedName>
</protein>
<feature type="chain" id="PRO_5002679495" description="Retrotransposon gag domain-containing protein" evidence="2">
    <location>
        <begin position="37"/>
        <end position="735"/>
    </location>
</feature>
<dbReference type="PANTHER" id="PTHR11439:SF484">
    <property type="entry name" value="REVERSE TRANSCRIPTASE TY1_COPIA-TYPE DOMAIN-CONTAINING PROTEIN"/>
    <property type="match status" value="1"/>
</dbReference>